<accession>A0A812N9B9</accession>
<keyword evidence="3" id="KW-1185">Reference proteome</keyword>
<dbReference type="Proteomes" id="UP000649617">
    <property type="component" value="Unassembled WGS sequence"/>
</dbReference>
<dbReference type="EMBL" id="CAJNIZ010009180">
    <property type="protein sequence ID" value="CAE7277121.1"/>
    <property type="molecule type" value="Genomic_DNA"/>
</dbReference>
<proteinExistence type="predicted"/>
<feature type="region of interest" description="Disordered" evidence="1">
    <location>
        <begin position="167"/>
        <end position="194"/>
    </location>
</feature>
<reference evidence="2" key="1">
    <citation type="submission" date="2021-02" db="EMBL/GenBank/DDBJ databases">
        <authorList>
            <person name="Dougan E. K."/>
            <person name="Rhodes N."/>
            <person name="Thang M."/>
            <person name="Chan C."/>
        </authorList>
    </citation>
    <scope>NUCLEOTIDE SEQUENCE</scope>
</reference>
<evidence type="ECO:0000313" key="2">
    <source>
        <dbReference type="EMBL" id="CAE7277121.1"/>
    </source>
</evidence>
<comment type="caution">
    <text evidence="2">The sequence shown here is derived from an EMBL/GenBank/DDBJ whole genome shotgun (WGS) entry which is preliminary data.</text>
</comment>
<name>A0A812N9B9_SYMPI</name>
<sequence>MPFHLDHCYVDTPNCTDPNYTNGSNGSNCTSWENISVLSVCDLTPRTGRGFAEVRERDLWLQPWHWLRATAQQATFQVELDVRDANSPVLIKSRDQEVRVMAGIAQLLTTSENKGPFVLQDDDFTEIFVEVSVEPAGTLSVLPSAWRDWGGRVNITYDFPPVEPDFGSLGQGDLTPTSLEGRPASKLSFHGMSV</sequence>
<gene>
    <name evidence="2" type="ORF">SPIL2461_LOCUS6191</name>
</gene>
<evidence type="ECO:0000313" key="3">
    <source>
        <dbReference type="Proteomes" id="UP000649617"/>
    </source>
</evidence>
<dbReference type="AlphaFoldDB" id="A0A812N9B9"/>
<organism evidence="2 3">
    <name type="scientific">Symbiodinium pilosum</name>
    <name type="common">Dinoflagellate</name>
    <dbReference type="NCBI Taxonomy" id="2952"/>
    <lineage>
        <taxon>Eukaryota</taxon>
        <taxon>Sar</taxon>
        <taxon>Alveolata</taxon>
        <taxon>Dinophyceae</taxon>
        <taxon>Suessiales</taxon>
        <taxon>Symbiodiniaceae</taxon>
        <taxon>Symbiodinium</taxon>
    </lineage>
</organism>
<protein>
    <submittedName>
        <fullName evidence="2">Uncharacterized protein</fullName>
    </submittedName>
</protein>
<evidence type="ECO:0000256" key="1">
    <source>
        <dbReference type="SAM" id="MobiDB-lite"/>
    </source>
</evidence>
<dbReference type="OrthoDB" id="10381131at2759"/>